<evidence type="ECO:0000256" key="4">
    <source>
        <dbReference type="ARBA" id="ARBA00022989"/>
    </source>
</evidence>
<comment type="similarity">
    <text evidence="2">Belongs to the UPF0057 (PMP3) family.</text>
</comment>
<feature type="compositionally biased region" description="Basic and acidic residues" evidence="6">
    <location>
        <begin position="150"/>
        <end position="160"/>
    </location>
</feature>
<dbReference type="Proteomes" id="UP001148614">
    <property type="component" value="Unassembled WGS sequence"/>
</dbReference>
<dbReference type="PROSITE" id="PS01309">
    <property type="entry name" value="UPF0057"/>
    <property type="match status" value="1"/>
</dbReference>
<feature type="transmembrane region" description="Helical" evidence="7">
    <location>
        <begin position="6"/>
        <end position="26"/>
    </location>
</feature>
<dbReference type="Pfam" id="PF01679">
    <property type="entry name" value="Pmp3"/>
    <property type="match status" value="1"/>
</dbReference>
<evidence type="ECO:0000256" key="2">
    <source>
        <dbReference type="ARBA" id="ARBA00009530"/>
    </source>
</evidence>
<evidence type="ECO:0000256" key="6">
    <source>
        <dbReference type="SAM" id="MobiDB-lite"/>
    </source>
</evidence>
<organism evidence="8 9">
    <name type="scientific">Xylaria arbuscula</name>
    <dbReference type="NCBI Taxonomy" id="114810"/>
    <lineage>
        <taxon>Eukaryota</taxon>
        <taxon>Fungi</taxon>
        <taxon>Dikarya</taxon>
        <taxon>Ascomycota</taxon>
        <taxon>Pezizomycotina</taxon>
        <taxon>Sordariomycetes</taxon>
        <taxon>Xylariomycetidae</taxon>
        <taxon>Xylariales</taxon>
        <taxon>Xylariaceae</taxon>
        <taxon>Xylaria</taxon>
    </lineage>
</organism>
<feature type="region of interest" description="Disordered" evidence="6">
    <location>
        <begin position="64"/>
        <end position="160"/>
    </location>
</feature>
<comment type="subcellular location">
    <subcellularLocation>
        <location evidence="1">Membrane</location>
    </subcellularLocation>
</comment>
<dbReference type="GO" id="GO:0016020">
    <property type="term" value="C:membrane"/>
    <property type="evidence" value="ECO:0007669"/>
    <property type="project" value="UniProtKB-SubCell"/>
</dbReference>
<evidence type="ECO:0000313" key="9">
    <source>
        <dbReference type="Proteomes" id="UP001148614"/>
    </source>
</evidence>
<evidence type="ECO:0000256" key="1">
    <source>
        <dbReference type="ARBA" id="ARBA00004370"/>
    </source>
</evidence>
<evidence type="ECO:0000256" key="7">
    <source>
        <dbReference type="SAM" id="Phobius"/>
    </source>
</evidence>
<evidence type="ECO:0000313" key="8">
    <source>
        <dbReference type="EMBL" id="KAJ3573142.1"/>
    </source>
</evidence>
<gene>
    <name evidence="8" type="ORF">NPX13_g4809</name>
</gene>
<dbReference type="PANTHER" id="PTHR21659">
    <property type="entry name" value="HYDROPHOBIC PROTEIN RCI2 LOW TEMPERATURE AND SALT RESPONSIVE PROTEIN LTI6 -RELATED"/>
    <property type="match status" value="1"/>
</dbReference>
<dbReference type="EMBL" id="JANPWZ010000706">
    <property type="protein sequence ID" value="KAJ3573142.1"/>
    <property type="molecule type" value="Genomic_DNA"/>
</dbReference>
<dbReference type="PANTHER" id="PTHR21659:SF57">
    <property type="entry name" value="PLASMA MEMBRANE PROTEOLIPID 31"/>
    <property type="match status" value="1"/>
</dbReference>
<keyword evidence="9" id="KW-1185">Reference proteome</keyword>
<evidence type="ECO:0000256" key="5">
    <source>
        <dbReference type="ARBA" id="ARBA00023136"/>
    </source>
</evidence>
<comment type="caution">
    <text evidence="8">The sequence shown here is derived from an EMBL/GenBank/DDBJ whole genome shotgun (WGS) entry which is preliminary data.</text>
</comment>
<keyword evidence="3 7" id="KW-0812">Transmembrane</keyword>
<name>A0A9W8NF62_9PEZI</name>
<keyword evidence="4 7" id="KW-1133">Transmembrane helix</keyword>
<feature type="transmembrane region" description="Helical" evidence="7">
    <location>
        <begin position="33"/>
        <end position="53"/>
    </location>
</feature>
<dbReference type="InterPro" id="IPR000612">
    <property type="entry name" value="PMP3"/>
</dbReference>
<dbReference type="VEuPathDB" id="FungiDB:F4678DRAFT_453607"/>
<sequence>MCSPDLFLGVIAILFPPLAVWVKCGLCSADSIINILLCVLGYIPGLLHAWYIIAKFPDTDYEQVPQDYENGQGHGGRVTYVIVPAPHAQPQQSHHQPQQQAKHSNYGTASAPSNNNNSSNDAGASSSNGAGGSSSSGNNERAPPTYAEAIKGDHKIQSDE</sequence>
<evidence type="ECO:0000256" key="3">
    <source>
        <dbReference type="ARBA" id="ARBA00022692"/>
    </source>
</evidence>
<reference evidence="8" key="1">
    <citation type="submission" date="2022-07" db="EMBL/GenBank/DDBJ databases">
        <title>Genome Sequence of Xylaria arbuscula.</title>
        <authorList>
            <person name="Buettner E."/>
        </authorList>
    </citation>
    <scope>NUCLEOTIDE SEQUENCE</scope>
    <source>
        <strain evidence="8">VT107</strain>
    </source>
</reference>
<feature type="compositionally biased region" description="Low complexity" evidence="6">
    <location>
        <begin position="84"/>
        <end position="101"/>
    </location>
</feature>
<proteinExistence type="inferred from homology"/>
<keyword evidence="5 7" id="KW-0472">Membrane</keyword>
<protein>
    <recommendedName>
        <fullName evidence="10">Stress response RCI peptide</fullName>
    </recommendedName>
</protein>
<dbReference type="AlphaFoldDB" id="A0A9W8NF62"/>
<evidence type="ECO:0008006" key="10">
    <source>
        <dbReference type="Google" id="ProtNLM"/>
    </source>
</evidence>
<accession>A0A9W8NF62</accession>
<feature type="compositionally biased region" description="Low complexity" evidence="6">
    <location>
        <begin position="109"/>
        <end position="128"/>
    </location>
</feature>